<dbReference type="FunFam" id="3.30.70.330:FF:000080">
    <property type="entry name" value="RNA-binding protein 39 isoform X1"/>
    <property type="match status" value="1"/>
</dbReference>
<evidence type="ECO:0000313" key="7">
    <source>
        <dbReference type="EMBL" id="PIK36379.1"/>
    </source>
</evidence>
<dbReference type="NCBIfam" id="TIGR01622">
    <property type="entry name" value="SF-CC1"/>
    <property type="match status" value="1"/>
</dbReference>
<feature type="region of interest" description="Disordered" evidence="5">
    <location>
        <begin position="1"/>
        <end position="95"/>
    </location>
</feature>
<protein>
    <submittedName>
        <fullName evidence="7">Putative RNA-binding protein 39-like</fullName>
    </submittedName>
</protein>
<dbReference type="SUPFAM" id="SSF54928">
    <property type="entry name" value="RNA-binding domain, RBD"/>
    <property type="match status" value="2"/>
</dbReference>
<dbReference type="Proteomes" id="UP000230750">
    <property type="component" value="Unassembled WGS sequence"/>
</dbReference>
<evidence type="ECO:0000259" key="6">
    <source>
        <dbReference type="PROSITE" id="PS50102"/>
    </source>
</evidence>
<evidence type="ECO:0000256" key="4">
    <source>
        <dbReference type="PROSITE-ProRule" id="PRU00176"/>
    </source>
</evidence>
<keyword evidence="3 4" id="KW-0694">RNA-binding</keyword>
<keyword evidence="2" id="KW-0677">Repeat</keyword>
<evidence type="ECO:0000256" key="1">
    <source>
        <dbReference type="ARBA" id="ARBA00022553"/>
    </source>
</evidence>
<dbReference type="Pfam" id="PF00076">
    <property type="entry name" value="RRM_1"/>
    <property type="match status" value="2"/>
</dbReference>
<dbReference type="OrthoDB" id="8123449at2759"/>
<evidence type="ECO:0000313" key="8">
    <source>
        <dbReference type="Proteomes" id="UP000230750"/>
    </source>
</evidence>
<proteinExistence type="predicted"/>
<dbReference type="InterPro" id="IPR012677">
    <property type="entry name" value="Nucleotide-bd_a/b_plait_sf"/>
</dbReference>
<dbReference type="AlphaFoldDB" id="A0A2G8JL02"/>
<gene>
    <name evidence="7" type="ORF">BSL78_26796</name>
</gene>
<feature type="domain" description="RRM" evidence="6">
    <location>
        <begin position="195"/>
        <end position="273"/>
    </location>
</feature>
<sequence>MADEFDVEAMLEAPFKQEDLTVKTGNGVKEEEKPTKKRSRYDKDRRGYRGSRHDRDRDHGKDKYGGYSSNNDKTADGKKSPSPTKKKETADSENRDARTVFVMQLSQRVRERDLKEFFVAVGKVRDCKIITDRNSRRSKGVGYVEFDDEASVPYALALNSQRLMGAPIIVQPSHSEKNRQAAQQQTLQKGNTGPMRIYVGSLHFNINEDMLRGIFEPFGKIENIQLIRDTETGRSKGYGFITFSEADEAKRALDQLNGFELAGRLIKVGHVTERTDNPQDVSLLDSDELERTGIGMTQTGRLQLMAKLAEGTNFEIPRATAEALHPLAQVPGIATPLDQIAAAGDPSTLQASLALAQQQAQQAAIVSQQQATGGATQSTTPCFMLSNMFDPTRENSPTWDEEIRDDVITECTQHGGVLHIHVDKASPEGRVYIKCPTVEIALAAVNTLHGRWFAGKMITAAFVPLSNYHDIFPTSVNATQLLQPRT</sequence>
<feature type="compositionally biased region" description="Basic and acidic residues" evidence="5">
    <location>
        <begin position="73"/>
        <end position="95"/>
    </location>
</feature>
<dbReference type="GO" id="GO:0003723">
    <property type="term" value="F:RNA binding"/>
    <property type="evidence" value="ECO:0007669"/>
    <property type="project" value="UniProtKB-UniRule"/>
</dbReference>
<evidence type="ECO:0000256" key="3">
    <source>
        <dbReference type="ARBA" id="ARBA00022884"/>
    </source>
</evidence>
<keyword evidence="8" id="KW-1185">Reference proteome</keyword>
<dbReference type="Gene3D" id="3.30.70.330">
    <property type="match status" value="3"/>
</dbReference>
<dbReference type="GO" id="GO:0005634">
    <property type="term" value="C:nucleus"/>
    <property type="evidence" value="ECO:0007669"/>
    <property type="project" value="InterPro"/>
</dbReference>
<dbReference type="CDD" id="cd12285">
    <property type="entry name" value="RRM3_RBM39_like"/>
    <property type="match status" value="1"/>
</dbReference>
<feature type="domain" description="RRM" evidence="6">
    <location>
        <begin position="98"/>
        <end position="175"/>
    </location>
</feature>
<dbReference type="GO" id="GO:0006397">
    <property type="term" value="P:mRNA processing"/>
    <property type="evidence" value="ECO:0007669"/>
    <property type="project" value="InterPro"/>
</dbReference>
<reference evidence="7 8" key="1">
    <citation type="journal article" date="2017" name="PLoS Biol.">
        <title>The sea cucumber genome provides insights into morphological evolution and visceral regeneration.</title>
        <authorList>
            <person name="Zhang X."/>
            <person name="Sun L."/>
            <person name="Yuan J."/>
            <person name="Sun Y."/>
            <person name="Gao Y."/>
            <person name="Zhang L."/>
            <person name="Li S."/>
            <person name="Dai H."/>
            <person name="Hamel J.F."/>
            <person name="Liu C."/>
            <person name="Yu Y."/>
            <person name="Liu S."/>
            <person name="Lin W."/>
            <person name="Guo K."/>
            <person name="Jin S."/>
            <person name="Xu P."/>
            <person name="Storey K.B."/>
            <person name="Huan P."/>
            <person name="Zhang T."/>
            <person name="Zhou Y."/>
            <person name="Zhang J."/>
            <person name="Lin C."/>
            <person name="Li X."/>
            <person name="Xing L."/>
            <person name="Huo D."/>
            <person name="Sun M."/>
            <person name="Wang L."/>
            <person name="Mercier A."/>
            <person name="Li F."/>
            <person name="Yang H."/>
            <person name="Xiang J."/>
        </authorList>
    </citation>
    <scope>NUCLEOTIDE SEQUENCE [LARGE SCALE GENOMIC DNA]</scope>
    <source>
        <strain evidence="7">Shaxun</strain>
        <tissue evidence="7">Muscle</tissue>
    </source>
</reference>
<evidence type="ECO:0000256" key="5">
    <source>
        <dbReference type="SAM" id="MobiDB-lite"/>
    </source>
</evidence>
<evidence type="ECO:0000256" key="2">
    <source>
        <dbReference type="ARBA" id="ARBA00022737"/>
    </source>
</evidence>
<dbReference type="PROSITE" id="PS50102">
    <property type="entry name" value="RRM"/>
    <property type="match status" value="2"/>
</dbReference>
<dbReference type="InterPro" id="IPR035979">
    <property type="entry name" value="RBD_domain_sf"/>
</dbReference>
<keyword evidence="1" id="KW-0597">Phosphoprotein</keyword>
<dbReference type="EMBL" id="MRZV01001686">
    <property type="protein sequence ID" value="PIK36379.1"/>
    <property type="molecule type" value="Genomic_DNA"/>
</dbReference>
<dbReference type="Pfam" id="PF15519">
    <property type="entry name" value="RBM39linker"/>
    <property type="match status" value="1"/>
</dbReference>
<dbReference type="SMART" id="SM00360">
    <property type="entry name" value="RRM"/>
    <property type="match status" value="3"/>
</dbReference>
<dbReference type="InterPro" id="IPR029123">
    <property type="entry name" value="RBM39_linker"/>
</dbReference>
<name>A0A2G8JL02_STIJA</name>
<organism evidence="7 8">
    <name type="scientific">Stichopus japonicus</name>
    <name type="common">Sea cucumber</name>
    <dbReference type="NCBI Taxonomy" id="307972"/>
    <lineage>
        <taxon>Eukaryota</taxon>
        <taxon>Metazoa</taxon>
        <taxon>Echinodermata</taxon>
        <taxon>Eleutherozoa</taxon>
        <taxon>Echinozoa</taxon>
        <taxon>Holothuroidea</taxon>
        <taxon>Aspidochirotacea</taxon>
        <taxon>Aspidochirotida</taxon>
        <taxon>Stichopodidae</taxon>
        <taxon>Apostichopus</taxon>
    </lineage>
</organism>
<dbReference type="InterPro" id="IPR000504">
    <property type="entry name" value="RRM_dom"/>
</dbReference>
<dbReference type="CDD" id="cd12283">
    <property type="entry name" value="RRM1_RBM39_like"/>
    <property type="match status" value="1"/>
</dbReference>
<dbReference type="STRING" id="307972.A0A2G8JL02"/>
<dbReference type="CDD" id="cd12284">
    <property type="entry name" value="RRM2_RBM23_RBM39"/>
    <property type="match status" value="1"/>
</dbReference>
<dbReference type="InterPro" id="IPR006509">
    <property type="entry name" value="RBM39_SF"/>
</dbReference>
<accession>A0A2G8JL02</accession>
<dbReference type="PANTHER" id="PTHR48036">
    <property type="entry name" value="SPLICING FACTOR (PAD-1), PUTATIVE (AFU_ORTHOLOGUE AFUA_1G15810)-RELATED"/>
    <property type="match status" value="1"/>
</dbReference>
<comment type="caution">
    <text evidence="7">The sequence shown here is derived from an EMBL/GenBank/DDBJ whole genome shotgun (WGS) entry which is preliminary data.</text>
</comment>
<feature type="compositionally biased region" description="Basic and acidic residues" evidence="5">
    <location>
        <begin position="41"/>
        <end position="64"/>
    </location>
</feature>